<keyword evidence="5 7" id="KW-0472">Membrane</keyword>
<dbReference type="Proteomes" id="UP000308267">
    <property type="component" value="Unassembled WGS sequence"/>
</dbReference>
<evidence type="ECO:0000313" key="9">
    <source>
        <dbReference type="Proteomes" id="UP000308267"/>
    </source>
</evidence>
<dbReference type="STRING" id="147828.A0A4S2MGH1"/>
<accession>A0A4S2MGH1</accession>
<dbReference type="Pfam" id="PF04178">
    <property type="entry name" value="Got1"/>
    <property type="match status" value="1"/>
</dbReference>
<evidence type="ECO:0000256" key="6">
    <source>
        <dbReference type="ARBA" id="ARBA00025799"/>
    </source>
</evidence>
<dbReference type="GO" id="GO:0005783">
    <property type="term" value="C:endoplasmic reticulum"/>
    <property type="evidence" value="ECO:0007669"/>
    <property type="project" value="TreeGrafter"/>
</dbReference>
<proteinExistence type="inferred from homology"/>
<evidence type="ECO:0000256" key="1">
    <source>
        <dbReference type="ARBA" id="ARBA00004653"/>
    </source>
</evidence>
<dbReference type="OrthoDB" id="204784at2759"/>
<keyword evidence="2 7" id="KW-0812">Transmembrane</keyword>
<protein>
    <recommendedName>
        <fullName evidence="10">Vesicle transport protein GOT1B</fullName>
    </recommendedName>
</protein>
<dbReference type="EMBL" id="SJOL01002046">
    <property type="protein sequence ID" value="TGZ74189.1"/>
    <property type="molecule type" value="Genomic_DNA"/>
</dbReference>
<dbReference type="PANTHER" id="PTHR21493:SF9">
    <property type="entry name" value="GOLGI TRANSPORT PROTEIN 1-RELATED"/>
    <property type="match status" value="1"/>
</dbReference>
<evidence type="ECO:0008006" key="10">
    <source>
        <dbReference type="Google" id="ProtNLM"/>
    </source>
</evidence>
<comment type="subcellular location">
    <subcellularLocation>
        <location evidence="1">Golgi apparatus membrane</location>
        <topology evidence="1">Multi-pass membrane protein</topology>
    </subcellularLocation>
</comment>
<dbReference type="GO" id="GO:0005829">
    <property type="term" value="C:cytosol"/>
    <property type="evidence" value="ECO:0007669"/>
    <property type="project" value="GOC"/>
</dbReference>
<evidence type="ECO:0000256" key="5">
    <source>
        <dbReference type="ARBA" id="ARBA00023136"/>
    </source>
</evidence>
<dbReference type="InterPro" id="IPR045176">
    <property type="entry name" value="Got1"/>
</dbReference>
<reference evidence="8 9" key="1">
    <citation type="journal article" date="2019" name="BMC Genomics">
        <title>New insights from Opisthorchis felineus genome: update on genomics of the epidemiologically important liver flukes.</title>
        <authorList>
            <person name="Ershov N.I."/>
            <person name="Mordvinov V.A."/>
            <person name="Prokhortchouk E.B."/>
            <person name="Pakharukova M.Y."/>
            <person name="Gunbin K.V."/>
            <person name="Ustyantsev K."/>
            <person name="Genaev M.A."/>
            <person name="Blinov A.G."/>
            <person name="Mazur A."/>
            <person name="Boulygina E."/>
            <person name="Tsygankova S."/>
            <person name="Khrameeva E."/>
            <person name="Chekanov N."/>
            <person name="Fan G."/>
            <person name="Xiao A."/>
            <person name="Zhang H."/>
            <person name="Xu X."/>
            <person name="Yang H."/>
            <person name="Solovyev V."/>
            <person name="Lee S.M."/>
            <person name="Liu X."/>
            <person name="Afonnikov D.A."/>
            <person name="Skryabin K.G."/>
        </authorList>
    </citation>
    <scope>NUCLEOTIDE SEQUENCE [LARGE SCALE GENOMIC DNA]</scope>
    <source>
        <strain evidence="8">AK-0245</strain>
        <tissue evidence="8">Whole organism</tissue>
    </source>
</reference>
<dbReference type="PANTHER" id="PTHR21493">
    <property type="entry name" value="CGI-141-RELATED/LIPASE CONTAINING PROTEIN"/>
    <property type="match status" value="1"/>
</dbReference>
<feature type="transmembrane region" description="Helical" evidence="7">
    <location>
        <begin position="40"/>
        <end position="62"/>
    </location>
</feature>
<dbReference type="GO" id="GO:0006888">
    <property type="term" value="P:endoplasmic reticulum to Golgi vesicle-mediated transport"/>
    <property type="evidence" value="ECO:0007669"/>
    <property type="project" value="InterPro"/>
</dbReference>
<keyword evidence="4" id="KW-0333">Golgi apparatus</keyword>
<gene>
    <name evidence="8" type="ORF">CRM22_001076</name>
</gene>
<sequence>MYGTTTVTDIQKIGLGLMGFGGIFLFLGVLFLFDSALLALGNILFLGGLGCLIGAKGALSFFFKGDSYRGTICFFCGVFVVFLGFPIIGILLEMYGMMKLFRRFMPVVIKFLYGIPVIGWILWLPGVNRVVNYMGGQSNSMV</sequence>
<evidence type="ECO:0000256" key="4">
    <source>
        <dbReference type="ARBA" id="ARBA00023034"/>
    </source>
</evidence>
<keyword evidence="3 7" id="KW-1133">Transmembrane helix</keyword>
<feature type="transmembrane region" description="Helical" evidence="7">
    <location>
        <begin position="13"/>
        <end position="33"/>
    </location>
</feature>
<evidence type="ECO:0000313" key="8">
    <source>
        <dbReference type="EMBL" id="TGZ74189.1"/>
    </source>
</evidence>
<name>A0A4S2MGH1_OPIFE</name>
<keyword evidence="9" id="KW-1185">Reference proteome</keyword>
<evidence type="ECO:0000256" key="3">
    <source>
        <dbReference type="ARBA" id="ARBA00022989"/>
    </source>
</evidence>
<feature type="transmembrane region" description="Helical" evidence="7">
    <location>
        <begin position="68"/>
        <end position="92"/>
    </location>
</feature>
<comment type="similarity">
    <text evidence="6">Belongs to the GOT1 family.</text>
</comment>
<dbReference type="GO" id="GO:0042147">
    <property type="term" value="P:retrograde transport, endosome to Golgi"/>
    <property type="evidence" value="ECO:0007669"/>
    <property type="project" value="InterPro"/>
</dbReference>
<feature type="transmembrane region" description="Helical" evidence="7">
    <location>
        <begin position="104"/>
        <end position="124"/>
    </location>
</feature>
<dbReference type="InterPro" id="IPR007305">
    <property type="entry name" value="Vesicle_transpt_Got1/SFT2"/>
</dbReference>
<comment type="caution">
    <text evidence="8">The sequence shown here is derived from an EMBL/GenBank/DDBJ whole genome shotgun (WGS) entry which is preliminary data.</text>
</comment>
<evidence type="ECO:0000256" key="7">
    <source>
        <dbReference type="SAM" id="Phobius"/>
    </source>
</evidence>
<organism evidence="8 9">
    <name type="scientific">Opisthorchis felineus</name>
    <dbReference type="NCBI Taxonomy" id="147828"/>
    <lineage>
        <taxon>Eukaryota</taxon>
        <taxon>Metazoa</taxon>
        <taxon>Spiralia</taxon>
        <taxon>Lophotrochozoa</taxon>
        <taxon>Platyhelminthes</taxon>
        <taxon>Trematoda</taxon>
        <taxon>Digenea</taxon>
        <taxon>Opisthorchiida</taxon>
        <taxon>Opisthorchiata</taxon>
        <taxon>Opisthorchiidae</taxon>
        <taxon>Opisthorchis</taxon>
    </lineage>
</organism>
<evidence type="ECO:0000256" key="2">
    <source>
        <dbReference type="ARBA" id="ARBA00022692"/>
    </source>
</evidence>
<dbReference type="AlphaFoldDB" id="A0A4S2MGH1"/>
<dbReference type="GO" id="GO:0000139">
    <property type="term" value="C:Golgi membrane"/>
    <property type="evidence" value="ECO:0007669"/>
    <property type="project" value="UniProtKB-SubCell"/>
</dbReference>